<dbReference type="GO" id="GO:0071973">
    <property type="term" value="P:bacterial-type flagellum-dependent cell motility"/>
    <property type="evidence" value="ECO:0007669"/>
    <property type="project" value="InterPro"/>
</dbReference>
<dbReference type="GO" id="GO:0009288">
    <property type="term" value="C:bacterial-type flagellum"/>
    <property type="evidence" value="ECO:0007669"/>
    <property type="project" value="InterPro"/>
</dbReference>
<dbReference type="InterPro" id="IPR051472">
    <property type="entry name" value="T3SS_Stator/FliH"/>
</dbReference>
<evidence type="ECO:0000256" key="5">
    <source>
        <dbReference type="ARBA" id="ARBA00022448"/>
    </source>
</evidence>
<dbReference type="PRINTS" id="PR01003">
    <property type="entry name" value="FLGFLIH"/>
</dbReference>
<dbReference type="Pfam" id="PF02108">
    <property type="entry name" value="FliH"/>
    <property type="match status" value="1"/>
</dbReference>
<comment type="subcellular location">
    <subcellularLocation>
        <location evidence="2">Cytoplasm</location>
    </subcellularLocation>
</comment>
<evidence type="ECO:0000313" key="12">
    <source>
        <dbReference type="Proteomes" id="UP000294404"/>
    </source>
</evidence>
<evidence type="ECO:0000256" key="7">
    <source>
        <dbReference type="ARBA" id="ARBA00022795"/>
    </source>
</evidence>
<dbReference type="Proteomes" id="UP000294404">
    <property type="component" value="Chromosome"/>
</dbReference>
<organism evidence="11 12">
    <name type="scientific">Buchnera aphidicola</name>
    <name type="common">Cinara cuneomaculata</name>
    <dbReference type="NCBI Taxonomy" id="1660040"/>
    <lineage>
        <taxon>Bacteria</taxon>
        <taxon>Pseudomonadati</taxon>
        <taxon>Pseudomonadota</taxon>
        <taxon>Gammaproteobacteria</taxon>
        <taxon>Enterobacterales</taxon>
        <taxon>Erwiniaceae</taxon>
        <taxon>Buchnera</taxon>
    </lineage>
</organism>
<evidence type="ECO:0000256" key="6">
    <source>
        <dbReference type="ARBA" id="ARBA00022490"/>
    </source>
</evidence>
<feature type="domain" description="Flagellar assembly protein FliH/Type III secretion system HrpE" evidence="10">
    <location>
        <begin position="96"/>
        <end position="218"/>
    </location>
</feature>
<evidence type="ECO:0000259" key="10">
    <source>
        <dbReference type="Pfam" id="PF02108"/>
    </source>
</evidence>
<keyword evidence="9" id="KW-1006">Bacterial flagellum protein export</keyword>
<dbReference type="InterPro" id="IPR000563">
    <property type="entry name" value="Flag_FliH"/>
</dbReference>
<keyword evidence="11" id="KW-0966">Cell projection</keyword>
<comment type="function">
    <text evidence="1">Needed for flagellar regrowth and assembly.</text>
</comment>
<dbReference type="EMBL" id="LR217695">
    <property type="protein sequence ID" value="VFP78029.1"/>
    <property type="molecule type" value="Genomic_DNA"/>
</dbReference>
<evidence type="ECO:0000256" key="1">
    <source>
        <dbReference type="ARBA" id="ARBA00003041"/>
    </source>
</evidence>
<dbReference type="OrthoDB" id="6553799at2"/>
<accession>A0A451CY05</accession>
<evidence type="ECO:0000313" key="11">
    <source>
        <dbReference type="EMBL" id="VFP78029.1"/>
    </source>
</evidence>
<evidence type="ECO:0000256" key="9">
    <source>
        <dbReference type="ARBA" id="ARBA00023225"/>
    </source>
</evidence>
<dbReference type="GO" id="GO:0015031">
    <property type="term" value="P:protein transport"/>
    <property type="evidence" value="ECO:0007669"/>
    <property type="project" value="UniProtKB-KW"/>
</dbReference>
<dbReference type="GO" id="GO:0003774">
    <property type="term" value="F:cytoskeletal motor activity"/>
    <property type="evidence" value="ECO:0007669"/>
    <property type="project" value="InterPro"/>
</dbReference>
<dbReference type="GO" id="GO:0044781">
    <property type="term" value="P:bacterial-type flagellum organization"/>
    <property type="evidence" value="ECO:0007669"/>
    <property type="project" value="UniProtKB-KW"/>
</dbReference>
<comment type="similarity">
    <text evidence="3">Belongs to the FliH family.</text>
</comment>
<evidence type="ECO:0000256" key="2">
    <source>
        <dbReference type="ARBA" id="ARBA00004496"/>
    </source>
</evidence>
<dbReference type="GO" id="GO:0005829">
    <property type="term" value="C:cytosol"/>
    <property type="evidence" value="ECO:0007669"/>
    <property type="project" value="TreeGrafter"/>
</dbReference>
<reference evidence="11 12" key="1">
    <citation type="submission" date="2019-02" db="EMBL/GenBank/DDBJ databases">
        <authorList>
            <person name="Manzano-Marin A."/>
            <person name="Manzano-Marin A."/>
        </authorList>
    </citation>
    <scope>NUCLEOTIDE SEQUENCE [LARGE SCALE GENOMIC DNA]</scope>
    <source>
        <strain evidence="11 12">BuCicuneomaculata</strain>
    </source>
</reference>
<keyword evidence="11" id="KW-0969">Cilium</keyword>
<keyword evidence="8" id="KW-0653">Protein transport</keyword>
<evidence type="ECO:0000256" key="4">
    <source>
        <dbReference type="ARBA" id="ARBA00016507"/>
    </source>
</evidence>
<evidence type="ECO:0000256" key="3">
    <source>
        <dbReference type="ARBA" id="ARBA00006602"/>
    </source>
</evidence>
<protein>
    <recommendedName>
        <fullName evidence="4">Flagellar assembly protein FliH</fullName>
    </recommendedName>
</protein>
<dbReference type="PANTHER" id="PTHR34982">
    <property type="entry name" value="YOP PROTEINS TRANSLOCATION PROTEIN L"/>
    <property type="match status" value="1"/>
</dbReference>
<evidence type="ECO:0000256" key="8">
    <source>
        <dbReference type="ARBA" id="ARBA00022927"/>
    </source>
</evidence>
<keyword evidence="7" id="KW-1005">Bacterial flagellum biogenesis</keyword>
<keyword evidence="5" id="KW-0813">Transport</keyword>
<keyword evidence="6" id="KW-0963">Cytoplasm</keyword>
<dbReference type="AlphaFoldDB" id="A0A451CY05"/>
<gene>
    <name evidence="11" type="primary">fliH</name>
    <name evidence="11" type="ORF">BUCICUMA2628_047</name>
</gene>
<dbReference type="RefSeq" id="WP_154027049.1">
    <property type="nucleotide sequence ID" value="NZ_LR217695.1"/>
</dbReference>
<sequence length="226" mass="26564">MNHILNNNLWKKWKPKKSYKTINVVQKSDIFSHKASLFSDVLNKKNTSTYSKIYKKGYQQGLIAGYKKGYFIGWIQGFNCARDFLSQNITRCIQIQYADLLKKFKIAINNFNDSFSERLIKIVLHISKILVEDIIVVNKNYLINRIQKLTEQSKFIFNRLQLHVHPNNYNLIIKKFGVLMEKYSWTVISNEKIDVNGYRVITSDEEIDSSISSFWHRINNAVNLSD</sequence>
<dbReference type="InterPro" id="IPR018035">
    <property type="entry name" value="Flagellar_FliH/T3SS_HrpE"/>
</dbReference>
<keyword evidence="11" id="KW-0282">Flagellum</keyword>
<dbReference type="PANTHER" id="PTHR34982:SF1">
    <property type="entry name" value="FLAGELLAR ASSEMBLY PROTEIN FLIH"/>
    <property type="match status" value="1"/>
</dbReference>
<proteinExistence type="inferred from homology"/>
<name>A0A451CY05_9GAMM</name>